<evidence type="ECO:0000313" key="5">
    <source>
        <dbReference type="Proteomes" id="UP000215459"/>
    </source>
</evidence>
<dbReference type="Pfam" id="PF12867">
    <property type="entry name" value="DinB_2"/>
    <property type="match status" value="1"/>
</dbReference>
<evidence type="ECO:0000313" key="4">
    <source>
        <dbReference type="EMBL" id="OYD06166.1"/>
    </source>
</evidence>
<evidence type="ECO:0000256" key="1">
    <source>
        <dbReference type="SAM" id="MobiDB-lite"/>
    </source>
</evidence>
<protein>
    <submittedName>
        <fullName evidence="4">Uncharacterized protein</fullName>
    </submittedName>
</protein>
<sequence>MPLHVIRVADLNTSVTFYRDKLGFSMQWYDSGWRTASFIAPGEIEILLTGDPELDISALFPESIHPETPSEDPGMKPLVEEVAPREAPLQRTDQPLDGDEQEWGNTDAEELPKGEPEADATAEEEVADPGFSREIKELTTEEPLRLPGEDLFVYQERLIALGVPDMLLEENPGVEQVLSVTDPDGYKLAFHESLRLSDEEVFDLYRKGPDLLDGAVLGLTDEDLDLSPEEGEWSIRQTVLHIVDFDLEMTERIKWALAEPGRSYNIPLFDPDEWAETFDYARRPVQGELAMFRLLRDHILRLCENVPDAMDRSLVSERGTVEVRTMMQVVGETTRELVQGIMETRGLYGK</sequence>
<dbReference type="SUPFAM" id="SSF109854">
    <property type="entry name" value="DinB/YfiT-like putative metalloenzymes"/>
    <property type="match status" value="1"/>
</dbReference>
<dbReference type="InterPro" id="IPR034660">
    <property type="entry name" value="DinB/YfiT-like"/>
</dbReference>
<dbReference type="EMBL" id="NOWF01000017">
    <property type="protein sequence ID" value="OYD06166.1"/>
    <property type="molecule type" value="Genomic_DNA"/>
</dbReference>
<organism evidence="4 5">
    <name type="scientific">Paludifilum halophilum</name>
    <dbReference type="NCBI Taxonomy" id="1642702"/>
    <lineage>
        <taxon>Bacteria</taxon>
        <taxon>Bacillati</taxon>
        <taxon>Bacillota</taxon>
        <taxon>Bacilli</taxon>
        <taxon>Bacillales</taxon>
        <taxon>Thermoactinomycetaceae</taxon>
        <taxon>Paludifilum</taxon>
    </lineage>
</organism>
<feature type="domain" description="DinB-like" evidence="3">
    <location>
        <begin position="206"/>
        <end position="330"/>
    </location>
</feature>
<gene>
    <name evidence="4" type="ORF">CHM34_17615</name>
</gene>
<dbReference type="Gene3D" id="1.20.120.450">
    <property type="entry name" value="dinb family like domain"/>
    <property type="match status" value="1"/>
</dbReference>
<feature type="region of interest" description="Disordered" evidence="1">
    <location>
        <begin position="85"/>
        <end position="135"/>
    </location>
</feature>
<evidence type="ECO:0000259" key="2">
    <source>
        <dbReference type="Pfam" id="PF00903"/>
    </source>
</evidence>
<dbReference type="AlphaFoldDB" id="A0A235B1I2"/>
<dbReference type="InterPro" id="IPR029068">
    <property type="entry name" value="Glyas_Bleomycin-R_OHBP_Dase"/>
</dbReference>
<dbReference type="InterPro" id="IPR004360">
    <property type="entry name" value="Glyas_Fos-R_dOase_dom"/>
</dbReference>
<feature type="compositionally biased region" description="Acidic residues" evidence="1">
    <location>
        <begin position="117"/>
        <end position="127"/>
    </location>
</feature>
<keyword evidence="5" id="KW-1185">Reference proteome</keyword>
<dbReference type="RefSeq" id="WP_094265935.1">
    <property type="nucleotide sequence ID" value="NZ_NOWF01000017.1"/>
</dbReference>
<proteinExistence type="predicted"/>
<name>A0A235B1I2_9BACL</name>
<dbReference type="SUPFAM" id="SSF54593">
    <property type="entry name" value="Glyoxalase/Bleomycin resistance protein/Dihydroxybiphenyl dioxygenase"/>
    <property type="match status" value="1"/>
</dbReference>
<evidence type="ECO:0000259" key="3">
    <source>
        <dbReference type="Pfam" id="PF12867"/>
    </source>
</evidence>
<feature type="domain" description="Glyoxalase/fosfomycin resistance/dioxygenase" evidence="2">
    <location>
        <begin position="5"/>
        <end position="49"/>
    </location>
</feature>
<comment type="caution">
    <text evidence="4">The sequence shown here is derived from an EMBL/GenBank/DDBJ whole genome shotgun (WGS) entry which is preliminary data.</text>
</comment>
<dbReference type="OrthoDB" id="9796039at2"/>
<dbReference type="Proteomes" id="UP000215459">
    <property type="component" value="Unassembled WGS sequence"/>
</dbReference>
<dbReference type="Pfam" id="PF00903">
    <property type="entry name" value="Glyoxalase"/>
    <property type="match status" value="1"/>
</dbReference>
<accession>A0A235B1I2</accession>
<dbReference type="Gene3D" id="3.10.180.10">
    <property type="entry name" value="2,3-Dihydroxybiphenyl 1,2-Dioxygenase, domain 1"/>
    <property type="match status" value="1"/>
</dbReference>
<dbReference type="InterPro" id="IPR024775">
    <property type="entry name" value="DinB-like"/>
</dbReference>
<reference evidence="4 5" key="1">
    <citation type="submission" date="2017-07" db="EMBL/GenBank/DDBJ databases">
        <title>The genome sequence of Paludifilum halophilum highlights mechanisms for microbial adaptation to high salt environemnts.</title>
        <authorList>
            <person name="Belbahri L."/>
        </authorList>
    </citation>
    <scope>NUCLEOTIDE SEQUENCE [LARGE SCALE GENOMIC DNA]</scope>
    <source>
        <strain evidence="4 5">DSM 102817</strain>
    </source>
</reference>